<evidence type="ECO:0000256" key="1">
    <source>
        <dbReference type="ARBA" id="ARBA00002613"/>
    </source>
</evidence>
<accession>A0ABR5Q7U4</accession>
<dbReference type="PANTHER" id="PTHR43116">
    <property type="entry name" value="PEPTIDE CHAIN RELEASE FACTOR 2"/>
    <property type="match status" value="1"/>
</dbReference>
<gene>
    <name evidence="6" type="primary">prfB</name>
    <name evidence="9" type="ORF">IV59_GL002028</name>
</gene>
<feature type="domain" description="Prokaryotic-type class I peptide chain release factors" evidence="8">
    <location>
        <begin position="217"/>
        <end position="233"/>
    </location>
</feature>
<keyword evidence="7" id="KW-0175">Coiled coil</keyword>
<keyword evidence="5 6" id="KW-0648">Protein biosynthesis</keyword>
<comment type="caution">
    <text evidence="9">The sequence shown here is derived from an EMBL/GenBank/DDBJ whole genome shotgun (WGS) entry which is preliminary data.</text>
</comment>
<dbReference type="InterPro" id="IPR000352">
    <property type="entry name" value="Pep_chain_release_fac_I"/>
</dbReference>
<dbReference type="Proteomes" id="UP000051884">
    <property type="component" value="Unassembled WGS sequence"/>
</dbReference>
<dbReference type="EMBL" id="JQCH01000007">
    <property type="protein sequence ID" value="KRO10200.1"/>
    <property type="molecule type" value="Genomic_DNA"/>
</dbReference>
<comment type="subcellular location">
    <subcellularLocation>
        <location evidence="6">Cytoplasm</location>
    </subcellularLocation>
</comment>
<dbReference type="Gene3D" id="3.30.160.20">
    <property type="match status" value="1"/>
</dbReference>
<dbReference type="PROSITE" id="PS00745">
    <property type="entry name" value="RF_PROK_I"/>
    <property type="match status" value="1"/>
</dbReference>
<dbReference type="Pfam" id="PF00472">
    <property type="entry name" value="RF-1"/>
    <property type="match status" value="1"/>
</dbReference>
<dbReference type="Gene3D" id="3.30.70.1660">
    <property type="match status" value="1"/>
</dbReference>
<keyword evidence="10" id="KW-1185">Reference proteome</keyword>
<dbReference type="HAMAP" id="MF_00094">
    <property type="entry name" value="Rel_fac_2"/>
    <property type="match status" value="1"/>
</dbReference>
<evidence type="ECO:0000313" key="9">
    <source>
        <dbReference type="EMBL" id="KRO10200.1"/>
    </source>
</evidence>
<evidence type="ECO:0000256" key="5">
    <source>
        <dbReference type="ARBA" id="ARBA00022917"/>
    </source>
</evidence>
<evidence type="ECO:0000256" key="7">
    <source>
        <dbReference type="SAM" id="Coils"/>
    </source>
</evidence>
<evidence type="ECO:0000256" key="4">
    <source>
        <dbReference type="ARBA" id="ARBA00022481"/>
    </source>
</evidence>
<proteinExistence type="inferred from homology"/>
<evidence type="ECO:0000256" key="3">
    <source>
        <dbReference type="ARBA" id="ARBA00019192"/>
    </source>
</evidence>
<protein>
    <recommendedName>
        <fullName evidence="3 6">Peptide chain release factor 2</fullName>
        <shortName evidence="6">RF-2</shortName>
    </recommendedName>
</protein>
<evidence type="ECO:0000256" key="6">
    <source>
        <dbReference type="HAMAP-Rule" id="MF_00094"/>
    </source>
</evidence>
<dbReference type="Pfam" id="PF03462">
    <property type="entry name" value="PCRF"/>
    <property type="match status" value="1"/>
</dbReference>
<feature type="coiled-coil region" evidence="7">
    <location>
        <begin position="253"/>
        <end position="280"/>
    </location>
</feature>
<dbReference type="InterPro" id="IPR045853">
    <property type="entry name" value="Pep_chain_release_fac_I_sf"/>
</dbReference>
<organism evidence="9 10">
    <name type="scientific">Paucilactobacillus hokkaidonensis</name>
    <dbReference type="NCBI Taxonomy" id="1193095"/>
    <lineage>
        <taxon>Bacteria</taxon>
        <taxon>Bacillati</taxon>
        <taxon>Bacillota</taxon>
        <taxon>Bacilli</taxon>
        <taxon>Lactobacillales</taxon>
        <taxon>Lactobacillaceae</taxon>
        <taxon>Paucilactobacillus</taxon>
    </lineage>
</organism>
<dbReference type="Gene3D" id="1.20.58.410">
    <property type="entry name" value="Release factor"/>
    <property type="match status" value="1"/>
</dbReference>
<keyword evidence="4 6" id="KW-0488">Methylation</keyword>
<dbReference type="SMART" id="SM00937">
    <property type="entry name" value="PCRF"/>
    <property type="match status" value="1"/>
</dbReference>
<evidence type="ECO:0000313" key="10">
    <source>
        <dbReference type="Proteomes" id="UP000051884"/>
    </source>
</evidence>
<dbReference type="PANTHER" id="PTHR43116:SF3">
    <property type="entry name" value="CLASS I PEPTIDE CHAIN RELEASE FACTOR"/>
    <property type="match status" value="1"/>
</dbReference>
<evidence type="ECO:0000256" key="2">
    <source>
        <dbReference type="ARBA" id="ARBA00010835"/>
    </source>
</evidence>
<dbReference type="InterPro" id="IPR004374">
    <property type="entry name" value="PrfB"/>
</dbReference>
<comment type="similarity">
    <text evidence="2 6">Belongs to the prokaryotic/mitochondrial release factor family.</text>
</comment>
<dbReference type="NCBIfam" id="TIGR00020">
    <property type="entry name" value="prfB"/>
    <property type="match status" value="1"/>
</dbReference>
<evidence type="ECO:0000259" key="8">
    <source>
        <dbReference type="PROSITE" id="PS00745"/>
    </source>
</evidence>
<reference evidence="9 10" key="1">
    <citation type="journal article" date="2015" name="Genome Announc.">
        <title>Expanding the biotechnology potential of lactobacilli through comparative genomics of 213 strains and associated genera.</title>
        <authorList>
            <person name="Sun Z."/>
            <person name="Harris H.M."/>
            <person name="McCann A."/>
            <person name="Guo C."/>
            <person name="Argimon S."/>
            <person name="Zhang W."/>
            <person name="Yang X."/>
            <person name="Jeffery I.B."/>
            <person name="Cooney J.C."/>
            <person name="Kagawa T.F."/>
            <person name="Liu W."/>
            <person name="Song Y."/>
            <person name="Salvetti E."/>
            <person name="Wrobel A."/>
            <person name="Rasinkangas P."/>
            <person name="Parkhill J."/>
            <person name="Rea M.C."/>
            <person name="O'Sullivan O."/>
            <person name="Ritari J."/>
            <person name="Douillard F.P."/>
            <person name="Paul Ross R."/>
            <person name="Yang R."/>
            <person name="Briner A.E."/>
            <person name="Felis G.E."/>
            <person name="de Vos W.M."/>
            <person name="Barrangou R."/>
            <person name="Klaenhammer T.R."/>
            <person name="Caufield P.W."/>
            <person name="Cui Y."/>
            <person name="Zhang H."/>
            <person name="O'Toole P.W."/>
        </authorList>
    </citation>
    <scope>NUCLEOTIDE SEQUENCE [LARGE SCALE GENOMIC DNA]</scope>
    <source>
        <strain evidence="9 10">DSM 26202</strain>
    </source>
</reference>
<dbReference type="InterPro" id="IPR005139">
    <property type="entry name" value="PCRF"/>
</dbReference>
<dbReference type="SUPFAM" id="SSF75620">
    <property type="entry name" value="Release factor"/>
    <property type="match status" value="1"/>
</dbReference>
<feature type="modified residue" description="N5-methylglutamine" evidence="6">
    <location>
        <position position="224"/>
    </location>
</feature>
<keyword evidence="6" id="KW-0963">Cytoplasm</keyword>
<name>A0ABR5Q7U4_9LACO</name>
<sequence length="344" mass="39135">MLNERIAEHEAKMGDPDFWNDGQAAQQLIEETNGLKEKRDNFLHLQDGIENLQVTLSLLQEEADSEMQIEFENDLATMTSLLEKYRLEQLLDEPYDQNNAIIEIHPGAGGTESQDWGEMLLRMYTRWAAQHNFEVETADYEAGEEAGIKSVTLLVNGHNAYGYLRSEKGVHRLVRISPFDAAGRRHTSFASVDVMPELDDNTDVDINTDDLRVDVFRSSGAGGQHINKTSSAVRITHLPTGIVVSSQAQRSQLQNRQTAMNMLKSKLYQLEEEHKAEKRAKIQGEQMEIGWGSQIRSYVFHPYTLVKDHRTNFETHDGNAVMDGNLDPFINAYLQWKLSQKNPM</sequence>
<comment type="function">
    <text evidence="1 6">Peptide chain release factor 2 directs the termination of translation in response to the peptide chain termination codons UGA and UAA.</text>
</comment>
<comment type="PTM">
    <text evidence="6">Methylated by PrmC. Methylation increases the termination efficiency of RF2.</text>
</comment>